<dbReference type="EMBL" id="JANPWB010000010">
    <property type="protein sequence ID" value="KAJ1141978.1"/>
    <property type="molecule type" value="Genomic_DNA"/>
</dbReference>
<proteinExistence type="predicted"/>
<evidence type="ECO:0000256" key="1">
    <source>
        <dbReference type="SAM" id="MobiDB-lite"/>
    </source>
</evidence>
<sequence length="119" mass="12641">MCWEWPGSRPLLALLGGGSDLSGLGQLPGLERSQALPVHRPPVVRMAHSQQVTTQSRRSGHLGPDREPLPSYLQSGLRSGPAVRAAAELLPSSHFCFPASCARLAIGIWQPASDAAFPP</sequence>
<organism evidence="2 3">
    <name type="scientific">Pleurodeles waltl</name>
    <name type="common">Iberian ribbed newt</name>
    <dbReference type="NCBI Taxonomy" id="8319"/>
    <lineage>
        <taxon>Eukaryota</taxon>
        <taxon>Metazoa</taxon>
        <taxon>Chordata</taxon>
        <taxon>Craniata</taxon>
        <taxon>Vertebrata</taxon>
        <taxon>Euteleostomi</taxon>
        <taxon>Amphibia</taxon>
        <taxon>Batrachia</taxon>
        <taxon>Caudata</taxon>
        <taxon>Salamandroidea</taxon>
        <taxon>Salamandridae</taxon>
        <taxon>Pleurodelinae</taxon>
        <taxon>Pleurodeles</taxon>
    </lineage>
</organism>
<evidence type="ECO:0000313" key="2">
    <source>
        <dbReference type="EMBL" id="KAJ1141978.1"/>
    </source>
</evidence>
<comment type="caution">
    <text evidence="2">The sequence shown here is derived from an EMBL/GenBank/DDBJ whole genome shotgun (WGS) entry which is preliminary data.</text>
</comment>
<keyword evidence="3" id="KW-1185">Reference proteome</keyword>
<reference evidence="2" key="1">
    <citation type="journal article" date="2022" name="bioRxiv">
        <title>Sequencing and chromosome-scale assembly of the giantPleurodeles waltlgenome.</title>
        <authorList>
            <person name="Brown T."/>
            <person name="Elewa A."/>
            <person name="Iarovenko S."/>
            <person name="Subramanian E."/>
            <person name="Araus A.J."/>
            <person name="Petzold A."/>
            <person name="Susuki M."/>
            <person name="Suzuki K.-i.T."/>
            <person name="Hayashi T."/>
            <person name="Toyoda A."/>
            <person name="Oliveira C."/>
            <person name="Osipova E."/>
            <person name="Leigh N.D."/>
            <person name="Simon A."/>
            <person name="Yun M.H."/>
        </authorList>
    </citation>
    <scope>NUCLEOTIDE SEQUENCE</scope>
    <source>
        <strain evidence="2">20211129_DDA</strain>
        <tissue evidence="2">Liver</tissue>
    </source>
</reference>
<feature type="compositionally biased region" description="Polar residues" evidence="1">
    <location>
        <begin position="48"/>
        <end position="57"/>
    </location>
</feature>
<accession>A0AAV7QU62</accession>
<dbReference type="AlphaFoldDB" id="A0AAV7QU62"/>
<evidence type="ECO:0000313" key="3">
    <source>
        <dbReference type="Proteomes" id="UP001066276"/>
    </source>
</evidence>
<name>A0AAV7QU62_PLEWA</name>
<protein>
    <submittedName>
        <fullName evidence="2">Uncharacterized protein</fullName>
    </submittedName>
</protein>
<dbReference type="Proteomes" id="UP001066276">
    <property type="component" value="Chromosome 6"/>
</dbReference>
<gene>
    <name evidence="2" type="ORF">NDU88_008306</name>
</gene>
<feature type="region of interest" description="Disordered" evidence="1">
    <location>
        <begin position="45"/>
        <end position="76"/>
    </location>
</feature>